<organism evidence="3 4">
    <name type="scientific">Mycolicibacillus parakoreensis</name>
    <dbReference type="NCBI Taxonomy" id="1069221"/>
    <lineage>
        <taxon>Bacteria</taxon>
        <taxon>Bacillati</taxon>
        <taxon>Actinomycetota</taxon>
        <taxon>Actinomycetes</taxon>
        <taxon>Mycobacteriales</taxon>
        <taxon>Mycobacteriaceae</taxon>
        <taxon>Mycolicibacillus</taxon>
    </lineage>
</organism>
<accession>A0ABY3U1U9</accession>
<protein>
    <submittedName>
        <fullName evidence="3">Uncharacterized protein</fullName>
    </submittedName>
</protein>
<dbReference type="SUPFAM" id="SSF50998">
    <property type="entry name" value="Quinoprotein alcohol dehydrogenase-like"/>
    <property type="match status" value="1"/>
</dbReference>
<keyword evidence="2" id="KW-0812">Transmembrane</keyword>
<keyword evidence="2" id="KW-1133">Transmembrane helix</keyword>
<evidence type="ECO:0000256" key="2">
    <source>
        <dbReference type="SAM" id="Phobius"/>
    </source>
</evidence>
<name>A0ABY3U1U9_9MYCO</name>
<dbReference type="Proteomes" id="UP001055200">
    <property type="component" value="Chromosome"/>
</dbReference>
<feature type="transmembrane region" description="Helical" evidence="2">
    <location>
        <begin position="12"/>
        <end position="32"/>
    </location>
</feature>
<sequence>MVEPERRTTADLVAAATIAVVIALAAAVIWWVSDARHTDSRPAAVPVPQPTPAVAVPVGLTELWTAPSPATTGPVLVGGTVVTGDGAQMSGRDPQTGETVWSYRRGADLCGVSWVYRYAVAVYPDRRGCGQASAIDGSTGRRGPARSSYADKQVRLSSDGTILLSAGRTRLETWRSDLVRTLSYGEIDARVKPSARGLDSGCTLGSAAASAAAVSVLESCADRDELSLTLLRPGKDEDEPEQRDVPLPDAGPESTARVLAVVDTTTAVYLPGPHPQVAVIDETGATVTSTALRAAPTEAALDAVAVSRPGNLVTWWTGDAVAVFDSADLTYRYTLGATADTGVPLGPATMMADRLLVPVAAGIAVYHPDTGTHERTITLSRAPGAVAIVPAVSGSQVLEQRGDSLVALG</sequence>
<gene>
    <name evidence="3" type="ORF">MIU77_13715</name>
</gene>
<proteinExistence type="predicted"/>
<evidence type="ECO:0000313" key="3">
    <source>
        <dbReference type="EMBL" id="ULN51925.1"/>
    </source>
</evidence>
<dbReference type="EMBL" id="CP092365">
    <property type="protein sequence ID" value="ULN51925.1"/>
    <property type="molecule type" value="Genomic_DNA"/>
</dbReference>
<evidence type="ECO:0000256" key="1">
    <source>
        <dbReference type="SAM" id="MobiDB-lite"/>
    </source>
</evidence>
<feature type="region of interest" description="Disordered" evidence="1">
    <location>
        <begin position="232"/>
        <end position="253"/>
    </location>
</feature>
<keyword evidence="2" id="KW-0472">Membrane</keyword>
<dbReference type="RefSeq" id="WP_240170206.1">
    <property type="nucleotide sequence ID" value="NZ_CP092365.1"/>
</dbReference>
<evidence type="ECO:0000313" key="4">
    <source>
        <dbReference type="Proteomes" id="UP001055200"/>
    </source>
</evidence>
<dbReference type="InterPro" id="IPR011047">
    <property type="entry name" value="Quinoprotein_ADH-like_sf"/>
</dbReference>
<keyword evidence="4" id="KW-1185">Reference proteome</keyword>
<reference evidence="3" key="1">
    <citation type="submission" date="2022-08" db="EMBL/GenBank/DDBJ databases">
        <title>Complete genome sequence of 14 non-tuberculosis mycobacteria type-strains.</title>
        <authorList>
            <person name="Igarashi Y."/>
            <person name="Osugi A."/>
            <person name="Mitarai S."/>
        </authorList>
    </citation>
    <scope>NUCLEOTIDE SEQUENCE</scope>
    <source>
        <strain evidence="3">DSM 45575</strain>
    </source>
</reference>